<proteinExistence type="predicted"/>
<evidence type="ECO:0000259" key="1">
    <source>
        <dbReference type="Pfam" id="PF00171"/>
    </source>
</evidence>
<dbReference type="PANTHER" id="PTHR11699">
    <property type="entry name" value="ALDEHYDE DEHYDROGENASE-RELATED"/>
    <property type="match status" value="1"/>
</dbReference>
<protein>
    <submittedName>
        <fullName evidence="2">Unannotated protein</fullName>
    </submittedName>
</protein>
<name>A0A6J6E6W3_9ZZZZ</name>
<dbReference type="InterPro" id="IPR016162">
    <property type="entry name" value="Ald_DH_N"/>
</dbReference>
<feature type="domain" description="Aldehyde dehydrogenase" evidence="1">
    <location>
        <begin position="29"/>
        <end position="260"/>
    </location>
</feature>
<organism evidence="2">
    <name type="scientific">freshwater metagenome</name>
    <dbReference type="NCBI Taxonomy" id="449393"/>
    <lineage>
        <taxon>unclassified sequences</taxon>
        <taxon>metagenomes</taxon>
        <taxon>ecological metagenomes</taxon>
    </lineage>
</organism>
<dbReference type="InterPro" id="IPR016161">
    <property type="entry name" value="Ald_DH/histidinol_DH"/>
</dbReference>
<dbReference type="Pfam" id="PF00171">
    <property type="entry name" value="Aldedh"/>
    <property type="match status" value="1"/>
</dbReference>
<sequence length="280" mass="30108">MSERIDVKKTYKLFINGAFPRSESGRTYEVKTSKGAFLANACQSSRKDLREAVVAARAAHNSWSKATAFNRGQILYRIAEMLQARTGEFVQEIMITTGVTKVKAEKEVLQAIDTLVWYAGWSDKISSLTGANNPVAGPFYNFTIPESMGVVAAVAPENPSLLGLIESIAPVITSGNTVIVLASTKAPLSAMSFAEVLATSDLPAGVINVLTGKKDEIAPWMASHMDIDAMDISGLPTKLTSEIKVAGAENLKRIYCFNGATAARITAFTESKTIWHTIGV</sequence>
<dbReference type="InterPro" id="IPR015590">
    <property type="entry name" value="Aldehyde_DH_dom"/>
</dbReference>
<dbReference type="EMBL" id="CAEZTK010000056">
    <property type="protein sequence ID" value="CAB4570995.1"/>
    <property type="molecule type" value="Genomic_DNA"/>
</dbReference>
<dbReference type="GO" id="GO:0016491">
    <property type="term" value="F:oxidoreductase activity"/>
    <property type="evidence" value="ECO:0007669"/>
    <property type="project" value="InterPro"/>
</dbReference>
<gene>
    <name evidence="2" type="ORF">UFOPK1643_00774</name>
</gene>
<accession>A0A6J6E6W3</accession>
<reference evidence="2" key="1">
    <citation type="submission" date="2020-05" db="EMBL/GenBank/DDBJ databases">
        <authorList>
            <person name="Chiriac C."/>
            <person name="Salcher M."/>
            <person name="Ghai R."/>
            <person name="Kavagutti S V."/>
        </authorList>
    </citation>
    <scope>NUCLEOTIDE SEQUENCE</scope>
</reference>
<evidence type="ECO:0000313" key="2">
    <source>
        <dbReference type="EMBL" id="CAB4570995.1"/>
    </source>
</evidence>
<dbReference type="AlphaFoldDB" id="A0A6J6E6W3"/>
<dbReference type="SUPFAM" id="SSF53720">
    <property type="entry name" value="ALDH-like"/>
    <property type="match status" value="1"/>
</dbReference>
<dbReference type="Gene3D" id="3.40.605.10">
    <property type="entry name" value="Aldehyde Dehydrogenase, Chain A, domain 1"/>
    <property type="match status" value="1"/>
</dbReference>